<feature type="domain" description="HTH araC/xylS-type" evidence="4">
    <location>
        <begin position="155"/>
        <end position="253"/>
    </location>
</feature>
<keyword evidence="6" id="KW-1185">Reference proteome</keyword>
<dbReference type="PANTHER" id="PTHR46796">
    <property type="entry name" value="HTH-TYPE TRANSCRIPTIONAL ACTIVATOR RHAS-RELATED"/>
    <property type="match status" value="1"/>
</dbReference>
<name>A0ABN2HJ13_9ACTN</name>
<keyword evidence="3" id="KW-0804">Transcription</keyword>
<keyword evidence="2" id="KW-0238">DNA-binding</keyword>
<reference evidence="5 6" key="1">
    <citation type="journal article" date="2019" name="Int. J. Syst. Evol. Microbiol.">
        <title>The Global Catalogue of Microorganisms (GCM) 10K type strain sequencing project: providing services to taxonomists for standard genome sequencing and annotation.</title>
        <authorList>
            <consortium name="The Broad Institute Genomics Platform"/>
            <consortium name="The Broad Institute Genome Sequencing Center for Infectious Disease"/>
            <person name="Wu L."/>
            <person name="Ma J."/>
        </authorList>
    </citation>
    <scope>NUCLEOTIDE SEQUENCE [LARGE SCALE GENOMIC DNA]</scope>
    <source>
        <strain evidence="5 6">JCM 14718</strain>
    </source>
</reference>
<dbReference type="Pfam" id="PF12833">
    <property type="entry name" value="HTH_18"/>
    <property type="match status" value="1"/>
</dbReference>
<evidence type="ECO:0000256" key="2">
    <source>
        <dbReference type="ARBA" id="ARBA00023125"/>
    </source>
</evidence>
<dbReference type="EMBL" id="BAAANY010000015">
    <property type="protein sequence ID" value="GAA1688756.1"/>
    <property type="molecule type" value="Genomic_DNA"/>
</dbReference>
<evidence type="ECO:0000313" key="5">
    <source>
        <dbReference type="EMBL" id="GAA1688756.1"/>
    </source>
</evidence>
<proteinExistence type="predicted"/>
<evidence type="ECO:0000256" key="1">
    <source>
        <dbReference type="ARBA" id="ARBA00023015"/>
    </source>
</evidence>
<dbReference type="PROSITE" id="PS01124">
    <property type="entry name" value="HTH_ARAC_FAMILY_2"/>
    <property type="match status" value="1"/>
</dbReference>
<accession>A0ABN2HJ13</accession>
<protein>
    <recommendedName>
        <fullName evidence="4">HTH araC/xylS-type domain-containing protein</fullName>
    </recommendedName>
</protein>
<dbReference type="PANTHER" id="PTHR46796:SF6">
    <property type="entry name" value="ARAC SUBFAMILY"/>
    <property type="match status" value="1"/>
</dbReference>
<evidence type="ECO:0000256" key="3">
    <source>
        <dbReference type="ARBA" id="ARBA00023163"/>
    </source>
</evidence>
<dbReference type="InterPro" id="IPR018060">
    <property type="entry name" value="HTH_AraC"/>
</dbReference>
<dbReference type="SMART" id="SM00342">
    <property type="entry name" value="HTH_ARAC"/>
    <property type="match status" value="1"/>
</dbReference>
<keyword evidence="1" id="KW-0805">Transcription regulation</keyword>
<gene>
    <name evidence="5" type="ORF">GCM10009765_42770</name>
</gene>
<dbReference type="SUPFAM" id="SSF46689">
    <property type="entry name" value="Homeodomain-like"/>
    <property type="match status" value="2"/>
</dbReference>
<dbReference type="InterPro" id="IPR009057">
    <property type="entry name" value="Homeodomain-like_sf"/>
</dbReference>
<comment type="caution">
    <text evidence="5">The sequence shown here is derived from an EMBL/GenBank/DDBJ whole genome shotgun (WGS) entry which is preliminary data.</text>
</comment>
<dbReference type="InterPro" id="IPR050204">
    <property type="entry name" value="AraC_XylS_family_regulators"/>
</dbReference>
<organism evidence="5 6">
    <name type="scientific">Fodinicola feengrottensis</name>
    <dbReference type="NCBI Taxonomy" id="435914"/>
    <lineage>
        <taxon>Bacteria</taxon>
        <taxon>Bacillati</taxon>
        <taxon>Actinomycetota</taxon>
        <taxon>Actinomycetes</taxon>
        <taxon>Mycobacteriales</taxon>
        <taxon>Fodinicola</taxon>
    </lineage>
</organism>
<sequence length="257" mass="28212">MLAIPLDHPPEVVNIGVGRHGTARRTDTFRLPELWSLHLYSYDADLSVDGVPYPIRPGSVSLVPPAAQSHYRYRGPSDHLYAHLRLTEAGERQQVPVMQEAGVESPTLAAHLRQALTAYAQSPARATAEVWAALWRVARLGGVPAESGPAPVAVARAVALIEARLVGPLSVADIARETGISHNHLTRLFQEEMGKTVVAYVRERRMERARHLLRETTMSIPAIAASVGIADLQAFNKTCRREFGVPPRQLRFGENTC</sequence>
<dbReference type="Gene3D" id="1.10.10.60">
    <property type="entry name" value="Homeodomain-like"/>
    <property type="match status" value="2"/>
</dbReference>
<evidence type="ECO:0000259" key="4">
    <source>
        <dbReference type="PROSITE" id="PS01124"/>
    </source>
</evidence>
<evidence type="ECO:0000313" key="6">
    <source>
        <dbReference type="Proteomes" id="UP001500618"/>
    </source>
</evidence>
<dbReference type="RefSeq" id="WP_344312065.1">
    <property type="nucleotide sequence ID" value="NZ_BAAANY010000015.1"/>
</dbReference>
<dbReference type="Proteomes" id="UP001500618">
    <property type="component" value="Unassembled WGS sequence"/>
</dbReference>